<evidence type="ECO:0000256" key="1">
    <source>
        <dbReference type="SAM" id="MobiDB-lite"/>
    </source>
</evidence>
<name>A0A1G9CZB1_9PSED</name>
<proteinExistence type="predicted"/>
<organism evidence="2 3">
    <name type="scientific">Pseudomonas indica</name>
    <dbReference type="NCBI Taxonomy" id="137658"/>
    <lineage>
        <taxon>Bacteria</taxon>
        <taxon>Pseudomonadati</taxon>
        <taxon>Pseudomonadota</taxon>
        <taxon>Gammaproteobacteria</taxon>
        <taxon>Pseudomonadales</taxon>
        <taxon>Pseudomonadaceae</taxon>
        <taxon>Pseudomonas</taxon>
    </lineage>
</organism>
<dbReference type="AlphaFoldDB" id="A0A1G9CZB1"/>
<gene>
    <name evidence="2" type="ORF">SAMN05216186_10895</name>
</gene>
<keyword evidence="3" id="KW-1185">Reference proteome</keyword>
<feature type="region of interest" description="Disordered" evidence="1">
    <location>
        <begin position="15"/>
        <end position="35"/>
    </location>
</feature>
<sequence>MPSFVQYLIRSESNGPVTAAAEPPAPPADTPAPRRTGKRLIEVQDSDVAKLLSLLKLLK</sequence>
<accession>A0A1G9CZB1</accession>
<dbReference type="STRING" id="137658.SAMN05216186_10895"/>
<dbReference type="Proteomes" id="UP000198706">
    <property type="component" value="Unassembled WGS sequence"/>
</dbReference>
<evidence type="ECO:0000313" key="2">
    <source>
        <dbReference type="EMBL" id="SDK56959.1"/>
    </source>
</evidence>
<dbReference type="EMBL" id="FNFD01000008">
    <property type="protein sequence ID" value="SDK56959.1"/>
    <property type="molecule type" value="Genomic_DNA"/>
</dbReference>
<protein>
    <submittedName>
        <fullName evidence="2">Uncharacterized protein</fullName>
    </submittedName>
</protein>
<evidence type="ECO:0000313" key="3">
    <source>
        <dbReference type="Proteomes" id="UP000198706"/>
    </source>
</evidence>
<reference evidence="2 3" key="1">
    <citation type="submission" date="2016-10" db="EMBL/GenBank/DDBJ databases">
        <authorList>
            <person name="de Groot N.N."/>
        </authorList>
    </citation>
    <scope>NUCLEOTIDE SEQUENCE [LARGE SCALE GENOMIC DNA]</scope>
    <source>
        <strain evidence="2 3">JCM 21544</strain>
    </source>
</reference>
<dbReference type="RefSeq" id="WP_084336224.1">
    <property type="nucleotide sequence ID" value="NZ_FNFD01000008.1"/>
</dbReference>